<feature type="compositionally biased region" description="Acidic residues" evidence="2">
    <location>
        <begin position="95"/>
        <end position="109"/>
    </location>
</feature>
<accession>A0A1D9P1T6</accession>
<dbReference type="InterPro" id="IPR013378">
    <property type="entry name" value="InlB-like_B-rpt"/>
</dbReference>
<evidence type="ECO:0000256" key="1">
    <source>
        <dbReference type="ARBA" id="ARBA00004196"/>
    </source>
</evidence>
<dbReference type="EMBL" id="CP017831">
    <property type="protein sequence ID" value="AOZ96568.1"/>
    <property type="molecule type" value="Genomic_DNA"/>
</dbReference>
<gene>
    <name evidence="4" type="ORF">bhn_I1535</name>
</gene>
<comment type="subcellular location">
    <subcellularLocation>
        <location evidence="1">Cell envelope</location>
    </subcellularLocation>
</comment>
<dbReference type="Gene3D" id="2.60.40.4270">
    <property type="entry name" value="Listeria-Bacteroides repeat domain"/>
    <property type="match status" value="1"/>
</dbReference>
<dbReference type="Proteomes" id="UP000179284">
    <property type="component" value="Chromosome I"/>
</dbReference>
<feature type="chain" id="PRO_5039148434" evidence="3">
    <location>
        <begin position="28"/>
        <end position="1708"/>
    </location>
</feature>
<organism evidence="4 5">
    <name type="scientific">Butyrivibrio hungatei</name>
    <dbReference type="NCBI Taxonomy" id="185008"/>
    <lineage>
        <taxon>Bacteria</taxon>
        <taxon>Bacillati</taxon>
        <taxon>Bacillota</taxon>
        <taxon>Clostridia</taxon>
        <taxon>Lachnospirales</taxon>
        <taxon>Lachnospiraceae</taxon>
        <taxon>Butyrivibrio</taxon>
    </lineage>
</organism>
<protein>
    <submittedName>
        <fullName evidence="4">Cell surface protein</fullName>
    </submittedName>
</protein>
<dbReference type="KEGG" id="bhu:bhn_I1535"/>
<dbReference type="RefSeq" id="WP_161487311.1">
    <property type="nucleotide sequence ID" value="NZ_CP017831.1"/>
</dbReference>
<dbReference type="InterPro" id="IPR042229">
    <property type="entry name" value="Listeria/Bacterioides_rpt_sf"/>
</dbReference>
<evidence type="ECO:0000313" key="5">
    <source>
        <dbReference type="Proteomes" id="UP000179284"/>
    </source>
</evidence>
<dbReference type="Pfam" id="PF09479">
    <property type="entry name" value="Flg_new"/>
    <property type="match status" value="1"/>
</dbReference>
<feature type="region of interest" description="Disordered" evidence="2">
    <location>
        <begin position="64"/>
        <end position="133"/>
    </location>
</feature>
<evidence type="ECO:0000313" key="4">
    <source>
        <dbReference type="EMBL" id="AOZ96568.1"/>
    </source>
</evidence>
<evidence type="ECO:0000256" key="2">
    <source>
        <dbReference type="SAM" id="MobiDB-lite"/>
    </source>
</evidence>
<evidence type="ECO:0000256" key="3">
    <source>
        <dbReference type="SAM" id="SignalP"/>
    </source>
</evidence>
<sequence>MCKGIKRFLSFLLALALILTTFSSDLASTRVYAVGSVEEMNETTDNTEDGNIFESFSEVNEKSDAVDNANEGVVTEPSDESGVEATNIIASEENTSNEESTEVSTEETSVDASVDASSEASSEDASAVASTEASEDAATLASSVEELEFDQDKVIDGIKISLYAKKGVLPADAELRVEKVETSLEEKIEDAIDAETGSDVNVEKTYSYDINIYSESEGKNVQPEEGNVRVTFEQVHEASDKNLSLEVYHVKENDGEVQNVEKVAEGSKNSTETEISFDAEHFSIYTLTLIEYHLVGKDKKNTITISMVNEKGESIGKDVSHTVSLGLLDLYEISTSEVAPTISCYDFSMAKLGDEEFDRFKVDDGKVYAYVEKFGFDKKIGEIKSDSKVTFVYKEAVYKTYEHLDLGFTDEEFKLYKNDSSTKIYAYVNGHKYSMGITGPYNGYDAELGTYEYRLDLGVNGAPESVKSTDTIVFEVEYKGQTYRYEPTSFENAKAFESCYYAHRYIQDYFGFDYYYSFTEEFKVVGNLIYNKNDGSTTLPVADKQEGEHATSFTFTVKDIKDTGLGTFEGHTFLGWSESADAKVPQYKAGDPIVVEKNGRKELYAVWGEEDVYIPVYATDGSGKSVVNPQFKSILGLEYVQWDSYYPVGVIKLPASFFEGKTSPYITSEEDLNAVLDAVKAIDKSCLKDGGVGNANNTVAENLKYVQRDIGKDSNSKFTALFDYTYSPSISHPDGGSFKYHLDLRFTTNDVSFKGLYYVGEKHIETKDLGESTSYLSGTPLTYKDASDVVSAYANGYKLEDIYTDEACTQKFNGLEAISANMTLYAKFTKSERESLAFFIIKDSYAGVPNAGPQESKYYYPESGKYDWKGSAKNFDLLTPTYTGSNGYVSIYNWENGINQEYTGWAYDTGVKDKINAYVSSTFGSNFSESDVVWYVYKRQSGGSRHIDGYVAANVTYNANNGGKTLDGKTEVAGNKVRFGTTTDVLANMFTNSNSNFVGWNTKADGSGKWYGTTYNNKTIKVNDKIVLYAQWDNEVTFKANFIVQGEDGSFYTDGALNYIMQKEFTIKLKDGETKSVTPEVYKNSKPSKISSYLIPAIGGVKMMFDRNIVDEQGVTYTVAPEEVAGNWSGTVSEDGEQLVLNIYYLRDDFSTDVVVTSLDEEWFYDGTAHEYDKEEKFTYTSSSKNIEVTDVTLASNKVTNVSDNKPGNNEITALKIKNTETGKEYSLTVKDGKVVTGGDAATKVTVVNGSLKIKPRTVTLTSKTLTKEFDLKALTADERVEAGETDAKEITATAFNAETGEGFVSGEGIDASKTEFTGSRVEVGGTGEEENEFTYVLASGLLKETKAENYTIATEFGDLVVTDREEKFVIKVRLGAEGNGGDTVLPYNGSSQHADLTVHVYVDAESSSGLEDLVNRLNSLLSNVTSIGTLVVHAEESEPETPEGTKVDAETVKINGVEVTVDNLYVSGGEGTDVGKYPVVLNSDNMTVDAVIDGKEINLSKQVRIEVENNITTVTNENEAEEKPESSEVVIGNLVVEKRNVILTSGSGRKEQDGSPLTNSTVTVSGDGFANGEAGQEGAIYNVTGSISSEGSTPNTFTYTLQENTKADNYNITTVFGTLEIYTVGGEDNPPAEGGTVTTAAPAAAPAGAVLGARRDPAANGQAVLGARRARTEDATNNTGRFIVILIAAGLASCMTLVGRKKKEEKE</sequence>
<feature type="signal peptide" evidence="3">
    <location>
        <begin position="1"/>
        <end position="27"/>
    </location>
</feature>
<dbReference type="GO" id="GO:0030313">
    <property type="term" value="C:cell envelope"/>
    <property type="evidence" value="ECO:0007669"/>
    <property type="project" value="UniProtKB-SubCell"/>
</dbReference>
<name>A0A1D9P1T6_9FIRM</name>
<keyword evidence="5" id="KW-1185">Reference proteome</keyword>
<proteinExistence type="predicted"/>
<feature type="compositionally biased region" description="Low complexity" evidence="2">
    <location>
        <begin position="110"/>
        <end position="133"/>
    </location>
</feature>
<reference evidence="5" key="1">
    <citation type="submission" date="2016-10" db="EMBL/GenBank/DDBJ databases">
        <title>The complete genome sequence of the rumen bacterium Butyrivibrio hungatei MB2003.</title>
        <authorList>
            <person name="Palevich N."/>
            <person name="Kelly W.J."/>
            <person name="Leahy S.C."/>
            <person name="Altermann E."/>
            <person name="Rakonjac J."/>
            <person name="Attwood G.T."/>
        </authorList>
    </citation>
    <scope>NUCLEOTIDE SEQUENCE [LARGE SCALE GENOMIC DNA]</scope>
    <source>
        <strain evidence="5">MB2003</strain>
    </source>
</reference>
<keyword evidence="3" id="KW-0732">Signal</keyword>